<dbReference type="InterPro" id="IPR000850">
    <property type="entry name" value="Adenylat/UMP-CMP_kin"/>
</dbReference>
<dbReference type="NCBIfam" id="TIGR01360">
    <property type="entry name" value="aden_kin_iso1"/>
    <property type="match status" value="1"/>
</dbReference>
<keyword evidence="7 11" id="KW-0808">Transferase</keyword>
<comment type="similarity">
    <text evidence="11">Belongs to the adenylate kinase family.</text>
</comment>
<dbReference type="PANTHER" id="PTHR23359">
    <property type="entry name" value="NUCLEOTIDE KINASE"/>
    <property type="match status" value="1"/>
</dbReference>
<dbReference type="SUPFAM" id="SSF52540">
    <property type="entry name" value="P-loop containing nucleoside triphosphate hydrolases"/>
    <property type="match status" value="1"/>
</dbReference>
<sequence>MAAELAGKKIIFIVGGPGSGKGTQCERIVAKYGYCHLSSGDLLRAEVASGSERGQELQEIMKRGELVPLETVLAMIRDKMLANTDAKGFLIDGYPREVDQGKQFESSIAPATSVLYLDVATETMVQRLIKRGQTSGRADDNEETIRARLNTFEKATAPVVDYYKQQGKLYEIERAVAESSPDEVFAKVCLLFDKL</sequence>
<name>A0ABN7SUG6_OIKDI</name>
<dbReference type="InterPro" id="IPR006267">
    <property type="entry name" value="AK1/5"/>
</dbReference>
<dbReference type="NCBIfam" id="NF011100">
    <property type="entry name" value="PRK14527.1"/>
    <property type="match status" value="1"/>
</dbReference>
<evidence type="ECO:0000313" key="12">
    <source>
        <dbReference type="EMBL" id="CAG5104483.1"/>
    </source>
</evidence>
<dbReference type="CDD" id="cd01428">
    <property type="entry name" value="ADK"/>
    <property type="match status" value="1"/>
</dbReference>
<gene>
    <name evidence="12" type="ORF">OKIOD_LOCUS10041</name>
</gene>
<evidence type="ECO:0000256" key="10">
    <source>
        <dbReference type="ARBA" id="ARBA00022840"/>
    </source>
</evidence>
<comment type="catalytic activity">
    <reaction evidence="1">
        <text>a 2'-deoxyribonucleoside 5'-diphosphate + ATP = a 2'-deoxyribonucleoside 5'-triphosphate + ADP</text>
        <dbReference type="Rhea" id="RHEA:44640"/>
        <dbReference type="ChEBI" id="CHEBI:30616"/>
        <dbReference type="ChEBI" id="CHEBI:61560"/>
        <dbReference type="ChEBI" id="CHEBI:73316"/>
        <dbReference type="ChEBI" id="CHEBI:456216"/>
        <dbReference type="EC" id="2.7.4.6"/>
    </reaction>
</comment>
<evidence type="ECO:0000256" key="6">
    <source>
        <dbReference type="ARBA" id="ARBA00022490"/>
    </source>
</evidence>
<evidence type="ECO:0000256" key="2">
    <source>
        <dbReference type="ARBA" id="ARBA00000582"/>
    </source>
</evidence>
<dbReference type="PRINTS" id="PR00094">
    <property type="entry name" value="ADENYLTKNASE"/>
</dbReference>
<protein>
    <recommendedName>
        <fullName evidence="5">adenylate kinase</fullName>
        <ecNumber evidence="5">2.7.4.3</ecNumber>
    </recommendedName>
</protein>
<dbReference type="EC" id="2.7.4.3" evidence="5"/>
<evidence type="ECO:0000256" key="8">
    <source>
        <dbReference type="ARBA" id="ARBA00022741"/>
    </source>
</evidence>
<accession>A0ABN7SUG6</accession>
<comment type="subcellular location">
    <subcellularLocation>
        <location evidence="4">Cytoplasm</location>
    </subcellularLocation>
</comment>
<evidence type="ECO:0000256" key="11">
    <source>
        <dbReference type="RuleBase" id="RU003330"/>
    </source>
</evidence>
<reference evidence="12 13" key="1">
    <citation type="submission" date="2021-04" db="EMBL/GenBank/DDBJ databases">
        <authorList>
            <person name="Bliznina A."/>
        </authorList>
    </citation>
    <scope>NUCLEOTIDE SEQUENCE [LARGE SCALE GENOMIC DNA]</scope>
</reference>
<dbReference type="InterPro" id="IPR033690">
    <property type="entry name" value="Adenylat_kinase_CS"/>
</dbReference>
<keyword evidence="8" id="KW-0547">Nucleotide-binding</keyword>
<comment type="catalytic activity">
    <reaction evidence="3">
        <text>a ribonucleoside 5'-diphosphate + ATP = a ribonucleoside 5'-triphosphate + ADP</text>
        <dbReference type="Rhea" id="RHEA:18113"/>
        <dbReference type="ChEBI" id="CHEBI:30616"/>
        <dbReference type="ChEBI" id="CHEBI:57930"/>
        <dbReference type="ChEBI" id="CHEBI:61557"/>
        <dbReference type="ChEBI" id="CHEBI:456216"/>
        <dbReference type="EC" id="2.7.4.6"/>
    </reaction>
</comment>
<dbReference type="InterPro" id="IPR027417">
    <property type="entry name" value="P-loop_NTPase"/>
</dbReference>
<evidence type="ECO:0000256" key="9">
    <source>
        <dbReference type="ARBA" id="ARBA00022777"/>
    </source>
</evidence>
<keyword evidence="9 11" id="KW-0418">Kinase</keyword>
<evidence type="ECO:0000256" key="3">
    <source>
        <dbReference type="ARBA" id="ARBA00000937"/>
    </source>
</evidence>
<comment type="catalytic activity">
    <reaction evidence="2">
        <text>AMP + ATP = 2 ADP</text>
        <dbReference type="Rhea" id="RHEA:12973"/>
        <dbReference type="ChEBI" id="CHEBI:30616"/>
        <dbReference type="ChEBI" id="CHEBI:456215"/>
        <dbReference type="ChEBI" id="CHEBI:456216"/>
        <dbReference type="EC" id="2.7.4.3"/>
    </reaction>
</comment>
<dbReference type="Proteomes" id="UP001158576">
    <property type="component" value="Chromosome 1"/>
</dbReference>
<dbReference type="Gene3D" id="3.40.50.300">
    <property type="entry name" value="P-loop containing nucleotide triphosphate hydrolases"/>
    <property type="match status" value="1"/>
</dbReference>
<dbReference type="EMBL" id="OU015566">
    <property type="protein sequence ID" value="CAG5104483.1"/>
    <property type="molecule type" value="Genomic_DNA"/>
</dbReference>
<dbReference type="Pfam" id="PF00406">
    <property type="entry name" value="ADK"/>
    <property type="match status" value="1"/>
</dbReference>
<evidence type="ECO:0000313" key="13">
    <source>
        <dbReference type="Proteomes" id="UP001158576"/>
    </source>
</evidence>
<dbReference type="PROSITE" id="PS00113">
    <property type="entry name" value="ADENYLATE_KINASE"/>
    <property type="match status" value="1"/>
</dbReference>
<keyword evidence="6" id="KW-0963">Cytoplasm</keyword>
<proteinExistence type="inferred from homology"/>
<evidence type="ECO:0000256" key="1">
    <source>
        <dbReference type="ARBA" id="ARBA00000082"/>
    </source>
</evidence>
<organism evidence="12 13">
    <name type="scientific">Oikopleura dioica</name>
    <name type="common">Tunicate</name>
    <dbReference type="NCBI Taxonomy" id="34765"/>
    <lineage>
        <taxon>Eukaryota</taxon>
        <taxon>Metazoa</taxon>
        <taxon>Chordata</taxon>
        <taxon>Tunicata</taxon>
        <taxon>Appendicularia</taxon>
        <taxon>Copelata</taxon>
        <taxon>Oikopleuridae</taxon>
        <taxon>Oikopleura</taxon>
    </lineage>
</organism>
<evidence type="ECO:0000256" key="4">
    <source>
        <dbReference type="ARBA" id="ARBA00004496"/>
    </source>
</evidence>
<dbReference type="HAMAP" id="MF_00235">
    <property type="entry name" value="Adenylate_kinase_Adk"/>
    <property type="match status" value="1"/>
</dbReference>
<evidence type="ECO:0000256" key="5">
    <source>
        <dbReference type="ARBA" id="ARBA00012955"/>
    </source>
</evidence>
<keyword evidence="13" id="KW-1185">Reference proteome</keyword>
<evidence type="ECO:0000256" key="7">
    <source>
        <dbReference type="ARBA" id="ARBA00022679"/>
    </source>
</evidence>
<keyword evidence="10" id="KW-0067">ATP-binding</keyword>